<feature type="transmembrane region" description="Helical" evidence="11">
    <location>
        <begin position="219"/>
        <end position="240"/>
    </location>
</feature>
<dbReference type="GO" id="GO:0016020">
    <property type="term" value="C:membrane"/>
    <property type="evidence" value="ECO:0007669"/>
    <property type="project" value="UniProtKB-SubCell"/>
</dbReference>
<feature type="transmembrane region" description="Helical" evidence="11">
    <location>
        <begin position="114"/>
        <end position="134"/>
    </location>
</feature>
<evidence type="ECO:0000256" key="1">
    <source>
        <dbReference type="ARBA" id="ARBA00004141"/>
    </source>
</evidence>
<dbReference type="Gene3D" id="1.20.1250.20">
    <property type="entry name" value="MFS general substrate transporter like domains"/>
    <property type="match status" value="2"/>
</dbReference>
<evidence type="ECO:0000256" key="11">
    <source>
        <dbReference type="SAM" id="Phobius"/>
    </source>
</evidence>
<evidence type="ECO:0000256" key="2">
    <source>
        <dbReference type="ARBA" id="ARBA00005982"/>
    </source>
</evidence>
<keyword evidence="7 11" id="KW-1133">Transmembrane helix</keyword>
<feature type="transmembrane region" description="Helical" evidence="11">
    <location>
        <begin position="146"/>
        <end position="164"/>
    </location>
</feature>
<dbReference type="PROSITE" id="PS01022">
    <property type="entry name" value="PTR2_1"/>
    <property type="match status" value="1"/>
</dbReference>
<keyword evidence="3 10" id="KW-0813">Transport</keyword>
<comment type="subcellular location">
    <subcellularLocation>
        <location evidence="1 10">Membrane</location>
        <topology evidence="1 10">Multi-pass membrane protein</topology>
    </subcellularLocation>
</comment>
<dbReference type="Pfam" id="PF00854">
    <property type="entry name" value="PTR2"/>
    <property type="match status" value="2"/>
</dbReference>
<dbReference type="InterPro" id="IPR036259">
    <property type="entry name" value="MFS_trans_sf"/>
</dbReference>
<dbReference type="EMBL" id="BMAW01104658">
    <property type="protein sequence ID" value="GFT15660.1"/>
    <property type="molecule type" value="Genomic_DNA"/>
</dbReference>
<dbReference type="PANTHER" id="PTHR11654">
    <property type="entry name" value="OLIGOPEPTIDE TRANSPORTER-RELATED"/>
    <property type="match status" value="1"/>
</dbReference>
<feature type="transmembrane region" description="Helical" evidence="11">
    <location>
        <begin position="299"/>
        <end position="316"/>
    </location>
</feature>
<evidence type="ECO:0000256" key="7">
    <source>
        <dbReference type="ARBA" id="ARBA00022989"/>
    </source>
</evidence>
<reference evidence="12" key="1">
    <citation type="submission" date="2020-08" db="EMBL/GenBank/DDBJ databases">
        <title>Multicomponent nature underlies the extraordinary mechanical properties of spider dragline silk.</title>
        <authorList>
            <person name="Kono N."/>
            <person name="Nakamura H."/>
            <person name="Mori M."/>
            <person name="Yoshida Y."/>
            <person name="Ohtoshi R."/>
            <person name="Malay A.D."/>
            <person name="Moran D.A.P."/>
            <person name="Tomita M."/>
            <person name="Numata K."/>
            <person name="Arakawa K."/>
        </authorList>
    </citation>
    <scope>NUCLEOTIDE SEQUENCE</scope>
</reference>
<evidence type="ECO:0000256" key="9">
    <source>
        <dbReference type="ARBA" id="ARBA00078114"/>
    </source>
</evidence>
<comment type="similarity">
    <text evidence="2 10">Belongs to the major facilitator superfamily. Proton-dependent oligopeptide transporter (POT/PTR) (TC 2.A.17) family.</text>
</comment>
<dbReference type="OrthoDB" id="10071041at2759"/>
<comment type="caution">
    <text evidence="12">The sequence shown here is derived from an EMBL/GenBank/DDBJ whole genome shotgun (WGS) entry which is preliminary data.</text>
</comment>
<feature type="transmembrane region" description="Helical" evidence="11">
    <location>
        <begin position="654"/>
        <end position="675"/>
    </location>
</feature>
<feature type="transmembrane region" description="Helical" evidence="11">
    <location>
        <begin position="345"/>
        <end position="367"/>
    </location>
</feature>
<keyword evidence="5" id="KW-0571">Peptide transport</keyword>
<evidence type="ECO:0000256" key="6">
    <source>
        <dbReference type="ARBA" id="ARBA00022927"/>
    </source>
</evidence>
<gene>
    <name evidence="12" type="primary">slc15a2</name>
    <name evidence="12" type="ORF">NPIL_397451</name>
</gene>
<evidence type="ECO:0000256" key="3">
    <source>
        <dbReference type="ARBA" id="ARBA00022448"/>
    </source>
</evidence>
<evidence type="ECO:0000256" key="10">
    <source>
        <dbReference type="RuleBase" id="RU003755"/>
    </source>
</evidence>
<keyword evidence="4 10" id="KW-0812">Transmembrane</keyword>
<accession>A0A8X6NJ33</accession>
<dbReference type="GO" id="GO:0006857">
    <property type="term" value="P:oligopeptide transport"/>
    <property type="evidence" value="ECO:0007669"/>
    <property type="project" value="InterPro"/>
</dbReference>
<evidence type="ECO:0000256" key="8">
    <source>
        <dbReference type="ARBA" id="ARBA00023136"/>
    </source>
</evidence>
<feature type="transmembrane region" description="Helical" evidence="11">
    <location>
        <begin position="622"/>
        <end position="642"/>
    </location>
</feature>
<dbReference type="Proteomes" id="UP000887013">
    <property type="component" value="Unassembled WGS sequence"/>
</dbReference>
<feature type="transmembrane region" description="Helical" evidence="11">
    <location>
        <begin position="184"/>
        <end position="207"/>
    </location>
</feature>
<evidence type="ECO:0000313" key="13">
    <source>
        <dbReference type="Proteomes" id="UP000887013"/>
    </source>
</evidence>
<keyword evidence="13" id="KW-1185">Reference proteome</keyword>
<keyword evidence="6" id="KW-0653">Protein transport</keyword>
<feature type="transmembrane region" description="Helical" evidence="11">
    <location>
        <begin position="379"/>
        <end position="399"/>
    </location>
</feature>
<dbReference type="PROSITE" id="PS01023">
    <property type="entry name" value="PTR2_2"/>
    <property type="match status" value="1"/>
</dbReference>
<sequence>MSEKKVQKINEKIEEKTTDDETITIDDEVKKQSLQETSKEQDQRKVPKGIYFVIGTEFCERFNYYSLITIQTIYLSRELDFSENISIKIYHGIVVVSYFMTIFGAILADNWLGKFWTILYISILYGFGNIILTAGSLPNKLSVMRVVSLVGIFVISIGIGGVKPCISSFGGDQFTDDQEQIRHVFFSIFYFAINGGSLIAKSLIPILREQFKCFNQDSCFPLAYLVTTSIYIIGLFLFIIGKPFYVIKAPDESILTSFIKCIGHALYRKTAAKNEKKKHWLDYADDRYDSSLIADIKDVARILFIYIPLPLFWALWEQQGSRWVLQGSKMDGEIHGYYLKPDQMLILNPLLIIIIIPILNSVIYPTLSKLKICRTPLQRMTTGGLLVAFSFINAAFIQLKIESKLPEKPPSGKSEILLINNSPCTLEMKSPETLQLSEYGTTFLNVPLFEISNWLFVPSNCNVTGSVEKKFNSSDTFHSMMVTLDSNDLVILETNDSRIKLKNGDPLLRLFYSIDYELTEKENALFLLKGERNIFIYPDKMIRSRKVGMTEYYFTKPGVYELILPVNGTNYEDLPIAKVKLNQGGRYIVFILQKTSWYISMVNKVETVKSNSLHILWQIPQYIFLTIGEAMFSITGLDFSYSQAPESLKSVVQAIWLGTIAIGNLIVVLLTNFIIDKQSNEFFMYAALLTLSMGAFGIMSHYYAYVETEEKS</sequence>
<dbReference type="GO" id="GO:0015031">
    <property type="term" value="P:protein transport"/>
    <property type="evidence" value="ECO:0007669"/>
    <property type="project" value="UniProtKB-KW"/>
</dbReference>
<organism evidence="12 13">
    <name type="scientific">Nephila pilipes</name>
    <name type="common">Giant wood spider</name>
    <name type="synonym">Nephila maculata</name>
    <dbReference type="NCBI Taxonomy" id="299642"/>
    <lineage>
        <taxon>Eukaryota</taxon>
        <taxon>Metazoa</taxon>
        <taxon>Ecdysozoa</taxon>
        <taxon>Arthropoda</taxon>
        <taxon>Chelicerata</taxon>
        <taxon>Arachnida</taxon>
        <taxon>Araneae</taxon>
        <taxon>Araneomorphae</taxon>
        <taxon>Entelegynae</taxon>
        <taxon>Araneoidea</taxon>
        <taxon>Nephilidae</taxon>
        <taxon>Nephila</taxon>
    </lineage>
</organism>
<feature type="transmembrane region" description="Helical" evidence="11">
    <location>
        <begin position="89"/>
        <end position="108"/>
    </location>
</feature>
<dbReference type="FunFam" id="1.20.1250.20:FF:000049">
    <property type="entry name" value="Solute carrier family 15 member 2"/>
    <property type="match status" value="1"/>
</dbReference>
<dbReference type="InterPro" id="IPR000109">
    <property type="entry name" value="POT_fam"/>
</dbReference>
<proteinExistence type="inferred from homology"/>
<feature type="transmembrane region" description="Helical" evidence="11">
    <location>
        <begin position="682"/>
        <end position="704"/>
    </location>
</feature>
<name>A0A8X6NJ33_NEPPI</name>
<evidence type="ECO:0000256" key="5">
    <source>
        <dbReference type="ARBA" id="ARBA00022856"/>
    </source>
</evidence>
<dbReference type="SUPFAM" id="SSF103473">
    <property type="entry name" value="MFS general substrate transporter"/>
    <property type="match status" value="1"/>
</dbReference>
<evidence type="ECO:0000313" key="12">
    <source>
        <dbReference type="EMBL" id="GFT15660.1"/>
    </source>
</evidence>
<dbReference type="GO" id="GO:0022857">
    <property type="term" value="F:transmembrane transporter activity"/>
    <property type="evidence" value="ECO:0007669"/>
    <property type="project" value="InterPro"/>
</dbReference>
<keyword evidence="8 11" id="KW-0472">Membrane</keyword>
<evidence type="ECO:0000256" key="4">
    <source>
        <dbReference type="ARBA" id="ARBA00022692"/>
    </source>
</evidence>
<dbReference type="AlphaFoldDB" id="A0A8X6NJ33"/>
<protein>
    <recommendedName>
        <fullName evidence="9">Oligopeptide transporter 1</fullName>
    </recommendedName>
</protein>
<dbReference type="InterPro" id="IPR018456">
    <property type="entry name" value="PTR2_symporter_CS"/>
</dbReference>